<feature type="transmembrane region" description="Helical" evidence="6">
    <location>
        <begin position="404"/>
        <end position="426"/>
    </location>
</feature>
<evidence type="ECO:0000256" key="5">
    <source>
        <dbReference type="SAM" id="MobiDB-lite"/>
    </source>
</evidence>
<dbReference type="GO" id="GO:0016020">
    <property type="term" value="C:membrane"/>
    <property type="evidence" value="ECO:0007669"/>
    <property type="project" value="UniProtKB-SubCell"/>
</dbReference>
<evidence type="ECO:0000313" key="10">
    <source>
        <dbReference type="Proteomes" id="UP000332933"/>
    </source>
</evidence>
<feature type="transmembrane region" description="Helical" evidence="6">
    <location>
        <begin position="138"/>
        <end position="155"/>
    </location>
</feature>
<dbReference type="AlphaFoldDB" id="A0A485KT36"/>
<feature type="compositionally biased region" description="Basic residues" evidence="5">
    <location>
        <begin position="493"/>
        <end position="502"/>
    </location>
</feature>
<dbReference type="PIRSF" id="PIRSF006060">
    <property type="entry name" value="AA_transporter"/>
    <property type="match status" value="1"/>
</dbReference>
<reference evidence="8" key="2">
    <citation type="submission" date="2019-06" db="EMBL/GenBank/DDBJ databases">
        <title>Genomics analysis of Aphanomyces spp. identifies a new class of oomycete effector associated with host adaptation.</title>
        <authorList>
            <person name="Gaulin E."/>
        </authorList>
    </citation>
    <scope>NUCLEOTIDE SEQUENCE</scope>
    <source>
        <strain evidence="8">CBS 578.67</strain>
    </source>
</reference>
<organism evidence="9 10">
    <name type="scientific">Aphanomyces stellatus</name>
    <dbReference type="NCBI Taxonomy" id="120398"/>
    <lineage>
        <taxon>Eukaryota</taxon>
        <taxon>Sar</taxon>
        <taxon>Stramenopiles</taxon>
        <taxon>Oomycota</taxon>
        <taxon>Saprolegniomycetes</taxon>
        <taxon>Saprolegniales</taxon>
        <taxon>Verrucalvaceae</taxon>
        <taxon>Aphanomyces</taxon>
    </lineage>
</organism>
<dbReference type="InterPro" id="IPR004841">
    <property type="entry name" value="AA-permease/SLC12A_dom"/>
</dbReference>
<feature type="transmembrane region" description="Helical" evidence="6">
    <location>
        <begin position="370"/>
        <end position="389"/>
    </location>
</feature>
<keyword evidence="10" id="KW-1185">Reference proteome</keyword>
<feature type="transmembrane region" description="Helical" evidence="6">
    <location>
        <begin position="291"/>
        <end position="312"/>
    </location>
</feature>
<dbReference type="GO" id="GO:0055085">
    <property type="term" value="P:transmembrane transport"/>
    <property type="evidence" value="ECO:0007669"/>
    <property type="project" value="InterPro"/>
</dbReference>
<evidence type="ECO:0000256" key="3">
    <source>
        <dbReference type="ARBA" id="ARBA00022989"/>
    </source>
</evidence>
<feature type="transmembrane region" description="Helical" evidence="6">
    <location>
        <begin position="162"/>
        <end position="184"/>
    </location>
</feature>
<dbReference type="PANTHER" id="PTHR42770:SF7">
    <property type="entry name" value="MEMBRANE PROTEIN"/>
    <property type="match status" value="1"/>
</dbReference>
<reference evidence="9 10" key="1">
    <citation type="submission" date="2019-03" db="EMBL/GenBank/DDBJ databases">
        <authorList>
            <person name="Gaulin E."/>
            <person name="Dumas B."/>
        </authorList>
    </citation>
    <scope>NUCLEOTIDE SEQUENCE [LARGE SCALE GENOMIC DNA]</scope>
    <source>
        <strain evidence="9">CBS 568.67</strain>
    </source>
</reference>
<feature type="transmembrane region" description="Helical" evidence="6">
    <location>
        <begin position="432"/>
        <end position="449"/>
    </location>
</feature>
<evidence type="ECO:0000259" key="7">
    <source>
        <dbReference type="Pfam" id="PF00324"/>
    </source>
</evidence>
<feature type="transmembrane region" description="Helical" evidence="6">
    <location>
        <begin position="99"/>
        <end position="118"/>
    </location>
</feature>
<sequence>MVAHEDPTAAVDGGHDSHASGIKLDGRYNVRTLDIWALGVAISAQSLAWNTGFTAGFGSFLIGAILIATGYACLVLCLGEIMSALPFGGGAYGLARCTLGFDVGFVVACCEIIEYIAYTATAMTSLTSVLAYVMPSTAIYQPIIWFFVYIALLGMHIMGDKWFWRANLVFCTISLTLTFIWIFGSIPHLDYKTNAPPETMFIGGFSGFMQALPSATWLFVGLEALNTAGDEVRDPKTIVPLGQRWAMITLVITGLSSIIVVAGLPPGVLGIPDVLCTSNSGFMRIFNVSDAAATIFSLDAVIGTIFGFIFAYSKLLTSVASSKLVSPHFGTRFFANQTPAISLSMGAVLAYMLCSMVYCWPSTQSILDNVCMLSASFAYSTQLYGYIFLKHNFAHLERKFKSPFGIPGAVVAMAIFGLNIIAISFFQQDDGVAILCFLALIGALVLYYYKVAKHRQVFSEEERKILFSAHVARINLKRSKQKKTYEASSSQHSRNRSAHAKASKVGASVQSVVAVSSGLVDDSTTTVATTHNATTNP</sequence>
<feature type="transmembrane region" description="Helical" evidence="6">
    <location>
        <begin position="245"/>
        <end position="271"/>
    </location>
</feature>
<dbReference type="Pfam" id="PF00324">
    <property type="entry name" value="AA_permease"/>
    <property type="match status" value="1"/>
</dbReference>
<dbReference type="Proteomes" id="UP000332933">
    <property type="component" value="Unassembled WGS sequence"/>
</dbReference>
<dbReference type="InterPro" id="IPR050367">
    <property type="entry name" value="APC_superfamily"/>
</dbReference>
<dbReference type="Gene3D" id="1.20.1740.10">
    <property type="entry name" value="Amino acid/polyamine transporter I"/>
    <property type="match status" value="1"/>
</dbReference>
<evidence type="ECO:0000313" key="8">
    <source>
        <dbReference type="EMBL" id="KAF0698529.1"/>
    </source>
</evidence>
<feature type="domain" description="Amino acid permease/ SLC12A" evidence="7">
    <location>
        <begin position="51"/>
        <end position="428"/>
    </location>
</feature>
<feature type="transmembrane region" description="Helical" evidence="6">
    <location>
        <begin position="333"/>
        <end position="358"/>
    </location>
</feature>
<evidence type="ECO:0000256" key="4">
    <source>
        <dbReference type="ARBA" id="ARBA00023136"/>
    </source>
</evidence>
<dbReference type="PANTHER" id="PTHR42770">
    <property type="entry name" value="AMINO ACID TRANSPORTER-RELATED"/>
    <property type="match status" value="1"/>
</dbReference>
<evidence type="ECO:0000256" key="1">
    <source>
        <dbReference type="ARBA" id="ARBA00004141"/>
    </source>
</evidence>
<dbReference type="OrthoDB" id="78420at2759"/>
<name>A0A485KT36_9STRA</name>
<evidence type="ECO:0000313" key="9">
    <source>
        <dbReference type="EMBL" id="VFT87724.1"/>
    </source>
</evidence>
<protein>
    <submittedName>
        <fullName evidence="9">Aste57867_10856 protein</fullName>
    </submittedName>
</protein>
<keyword evidence="4 6" id="KW-0472">Membrane</keyword>
<keyword evidence="3 6" id="KW-1133">Transmembrane helix</keyword>
<evidence type="ECO:0000256" key="2">
    <source>
        <dbReference type="ARBA" id="ARBA00022692"/>
    </source>
</evidence>
<accession>A0A485KT36</accession>
<keyword evidence="2 6" id="KW-0812">Transmembrane</keyword>
<comment type="subcellular location">
    <subcellularLocation>
        <location evidence="1">Membrane</location>
        <topology evidence="1">Multi-pass membrane protein</topology>
    </subcellularLocation>
</comment>
<dbReference type="EMBL" id="CAADRA010005255">
    <property type="protein sequence ID" value="VFT87724.1"/>
    <property type="molecule type" value="Genomic_DNA"/>
</dbReference>
<feature type="transmembrane region" description="Helical" evidence="6">
    <location>
        <begin position="57"/>
        <end position="78"/>
    </location>
</feature>
<feature type="region of interest" description="Disordered" evidence="5">
    <location>
        <begin position="482"/>
        <end position="504"/>
    </location>
</feature>
<gene>
    <name evidence="9" type="primary">Aste57867_10856</name>
    <name evidence="8" type="ORF">As57867_010816</name>
    <name evidence="9" type="ORF">ASTE57867_10856</name>
</gene>
<dbReference type="EMBL" id="VJMH01005234">
    <property type="protein sequence ID" value="KAF0698529.1"/>
    <property type="molecule type" value="Genomic_DNA"/>
</dbReference>
<evidence type="ECO:0000256" key="6">
    <source>
        <dbReference type="SAM" id="Phobius"/>
    </source>
</evidence>
<proteinExistence type="predicted"/>
<feature type="transmembrane region" description="Helical" evidence="6">
    <location>
        <begin position="204"/>
        <end position="225"/>
    </location>
</feature>